<evidence type="ECO:0000256" key="1">
    <source>
        <dbReference type="SAM" id="MobiDB-lite"/>
    </source>
</evidence>
<gene>
    <name evidence="2" type="ORF">AB1Y20_021275</name>
</gene>
<feature type="compositionally biased region" description="Basic and acidic residues" evidence="1">
    <location>
        <begin position="147"/>
        <end position="165"/>
    </location>
</feature>
<dbReference type="AlphaFoldDB" id="A0AB34JI86"/>
<sequence>MPPAKAPTPPRTGFAGPSTPAKQVTLVSPKQGSIATTAAVAAAQPAGGGPAVHSKAFSGQDTKDHFDGHGMTMADDSQEANPYDAVYSSAHVHKDTETHFAGQGMTMADDSQEPNPFDAAYSDVYAHKDTESHFTGFVLGASADPDEEKRAERTKEYEKAKKQMEEASPPTGHAVMGKEQLDSVDHFAGGSVVCAPNVDTSMGFDAVYDSRFVNKDTESHFDSQGMVLAEGADSGMTFDKVYDERHANKDTDSHFVRGTMLIASGDHESGIDPLRPAPIAHSIAELLPPPRQKFLHGMWGSMKKPLSEAMQAEMDQLVFAAPAASSVSATPPTSLKKGGRGLSSSNVANRSGRIGGDPAGGWDNSGRILSLPACQAKFAWAPDRIAHELVCKLDQFTHRREDHMRKLLWTIGTDPLFDPAATGDSSNRNSILITPQNFGRICSRFGLVCSEKDANTIFEHHRLPKEGCNMYTLTSKFLESSTETAALVRKSHKTVLIPTSERKHEERLRHCDPFKPPRAHEPIPDIPRRDPFKLARMPDKAWSEYRAGIGAGAGSSRDPLPPIATSSK</sequence>
<organism evidence="2 3">
    <name type="scientific">Prymnesium parvum</name>
    <name type="common">Toxic golden alga</name>
    <dbReference type="NCBI Taxonomy" id="97485"/>
    <lineage>
        <taxon>Eukaryota</taxon>
        <taxon>Haptista</taxon>
        <taxon>Haptophyta</taxon>
        <taxon>Prymnesiophyceae</taxon>
        <taxon>Prymnesiales</taxon>
        <taxon>Prymnesiaceae</taxon>
        <taxon>Prymnesium</taxon>
    </lineage>
</organism>
<feature type="region of interest" description="Disordered" evidence="1">
    <location>
        <begin position="143"/>
        <end position="174"/>
    </location>
</feature>
<accession>A0AB34JI86</accession>
<feature type="region of interest" description="Disordered" evidence="1">
    <location>
        <begin position="548"/>
        <end position="568"/>
    </location>
</feature>
<dbReference type="Proteomes" id="UP001515480">
    <property type="component" value="Unassembled WGS sequence"/>
</dbReference>
<dbReference type="EMBL" id="JBGBPQ010000007">
    <property type="protein sequence ID" value="KAL1521616.1"/>
    <property type="molecule type" value="Genomic_DNA"/>
</dbReference>
<feature type="region of interest" description="Disordered" evidence="1">
    <location>
        <begin position="327"/>
        <end position="359"/>
    </location>
</feature>
<feature type="region of interest" description="Disordered" evidence="1">
    <location>
        <begin position="513"/>
        <end position="532"/>
    </location>
</feature>
<comment type="caution">
    <text evidence="2">The sequence shown here is derived from an EMBL/GenBank/DDBJ whole genome shotgun (WGS) entry which is preliminary data.</text>
</comment>
<feature type="compositionally biased region" description="Low complexity" evidence="1">
    <location>
        <begin position="327"/>
        <end position="336"/>
    </location>
</feature>
<feature type="compositionally biased region" description="Pro residues" evidence="1">
    <location>
        <begin position="1"/>
        <end position="10"/>
    </location>
</feature>
<feature type="region of interest" description="Disordered" evidence="1">
    <location>
        <begin position="45"/>
        <end position="64"/>
    </location>
</feature>
<name>A0AB34JI86_PRYPA</name>
<protein>
    <recommendedName>
        <fullName evidence="4">Condensin complex subunit 2</fullName>
    </recommendedName>
</protein>
<reference evidence="2 3" key="1">
    <citation type="journal article" date="2024" name="Science">
        <title>Giant polyketide synthase enzymes in the biosynthesis of giant marine polyether toxins.</title>
        <authorList>
            <person name="Fallon T.R."/>
            <person name="Shende V.V."/>
            <person name="Wierzbicki I.H."/>
            <person name="Pendleton A.L."/>
            <person name="Watervoot N.F."/>
            <person name="Auber R.P."/>
            <person name="Gonzalez D.J."/>
            <person name="Wisecaver J.H."/>
            <person name="Moore B.S."/>
        </authorList>
    </citation>
    <scope>NUCLEOTIDE SEQUENCE [LARGE SCALE GENOMIC DNA]</scope>
    <source>
        <strain evidence="2 3">12B1</strain>
    </source>
</reference>
<evidence type="ECO:0008006" key="4">
    <source>
        <dbReference type="Google" id="ProtNLM"/>
    </source>
</evidence>
<feature type="region of interest" description="Disordered" evidence="1">
    <location>
        <begin position="1"/>
        <end position="25"/>
    </location>
</feature>
<evidence type="ECO:0000313" key="3">
    <source>
        <dbReference type="Proteomes" id="UP001515480"/>
    </source>
</evidence>
<proteinExistence type="predicted"/>
<evidence type="ECO:0000313" key="2">
    <source>
        <dbReference type="EMBL" id="KAL1521616.1"/>
    </source>
</evidence>
<keyword evidence="3" id="KW-1185">Reference proteome</keyword>